<dbReference type="InterPro" id="IPR021428">
    <property type="entry name" value="DUF3078"/>
</dbReference>
<keyword evidence="2" id="KW-1185">Reference proteome</keyword>
<dbReference type="EMBL" id="MDGQ01000003">
    <property type="protein sequence ID" value="OEK07211.1"/>
    <property type="molecule type" value="Genomic_DNA"/>
</dbReference>
<evidence type="ECO:0008006" key="3">
    <source>
        <dbReference type="Google" id="ProtNLM"/>
    </source>
</evidence>
<dbReference type="Pfam" id="PF11276">
    <property type="entry name" value="DUF3078"/>
    <property type="match status" value="1"/>
</dbReference>
<evidence type="ECO:0000313" key="1">
    <source>
        <dbReference type="EMBL" id="OEK07211.1"/>
    </source>
</evidence>
<accession>A0A1E5T756</accession>
<evidence type="ECO:0000313" key="2">
    <source>
        <dbReference type="Proteomes" id="UP000095552"/>
    </source>
</evidence>
<dbReference type="Proteomes" id="UP000095552">
    <property type="component" value="Unassembled WGS sequence"/>
</dbReference>
<sequence length="273" mass="30054">MYWKDGGRFNLNIQQVGLTNWAAGGESSVAIGAAVEGFVNYEKDDVVWENKGRIAYGVIRNGGGGNRFEKTNDVVDFSSKYSQKFSEKVLLTSAVNFRTQMDNGVKIENIAGTSDTRRILISDFMSPGYLQASLGLTYRETKKGYSVTLAPFTGRFTFVLNDSLSNVGSFGVEAGETIRSEAGISLTGGVQRDVMENVKLQMNFNLFSNYDKFPNTVVNVEAGLNLKVNDYIQSNISSQIIYDDDVIITRSDGSRGRDLQIKNVINVGFTLGF</sequence>
<protein>
    <recommendedName>
        <fullName evidence="3">DUF3078 domain-containing protein</fullName>
    </recommendedName>
</protein>
<proteinExistence type="predicted"/>
<organism evidence="1 2">
    <name type="scientific">Roseivirga misakiensis</name>
    <dbReference type="NCBI Taxonomy" id="1563681"/>
    <lineage>
        <taxon>Bacteria</taxon>
        <taxon>Pseudomonadati</taxon>
        <taxon>Bacteroidota</taxon>
        <taxon>Cytophagia</taxon>
        <taxon>Cytophagales</taxon>
        <taxon>Roseivirgaceae</taxon>
        <taxon>Roseivirga</taxon>
    </lineage>
</organism>
<reference evidence="1 2" key="1">
    <citation type="submission" date="2016-08" db="EMBL/GenBank/DDBJ databases">
        <title>Draft genome of Fabibacter sp. strain SK-8.</title>
        <authorList>
            <person name="Wong S.-K."/>
            <person name="Hamasaki K."/>
            <person name="Yoshizawa S."/>
        </authorList>
    </citation>
    <scope>NUCLEOTIDE SEQUENCE [LARGE SCALE GENOMIC DNA]</scope>
    <source>
        <strain evidence="1 2">SK-8</strain>
    </source>
</reference>
<name>A0A1E5T756_9BACT</name>
<dbReference type="AlphaFoldDB" id="A0A1E5T756"/>
<dbReference type="STRING" id="1563681.BFP71_01430"/>
<comment type="caution">
    <text evidence="1">The sequence shown here is derived from an EMBL/GenBank/DDBJ whole genome shotgun (WGS) entry which is preliminary data.</text>
</comment>
<gene>
    <name evidence="1" type="ORF">BFP71_01430</name>
</gene>